<dbReference type="InterPro" id="IPR032710">
    <property type="entry name" value="NTF2-like_dom_sf"/>
</dbReference>
<dbReference type="SMR" id="G0SG92"/>
<dbReference type="HOGENOM" id="CLU_112120_0_0_1"/>
<accession>G0SG92</accession>
<dbReference type="PDB" id="4X2H">
    <property type="method" value="X-ray"/>
    <property type="resolution" value="1.80 A"/>
    <property type="chains" value="B=12-187"/>
</dbReference>
<dbReference type="PDBsum" id="4X2O"/>
<dbReference type="IntAct" id="G0SG92">
    <property type="interactions" value="5"/>
</dbReference>
<dbReference type="RefSeq" id="XP_006696849.1">
    <property type="nucleotide sequence ID" value="XM_006696786.1"/>
</dbReference>
<proteinExistence type="evidence at protein level"/>
<dbReference type="GeneID" id="18260588"/>
<dbReference type="InterPro" id="IPR018222">
    <property type="entry name" value="Nuclear_transport_factor_2_euk"/>
</dbReference>
<comment type="interaction">
    <interactant intactId="EBI-16160226">
        <id>G0SG92</id>
    </interactant>
    <interactant intactId="EBI-16160203">
        <id>G0SET4</id>
        <label>CTHT_0059630</label>
    </interactant>
    <organismsDiffer>false</organismsDiffer>
    <experiments>3</experiments>
</comment>
<evidence type="ECO:0007829" key="6">
    <source>
        <dbReference type="PDB" id="4X2M"/>
    </source>
</evidence>
<reference evidence="5 7" key="3">
    <citation type="journal article" date="2015" name="Structure">
        <title>Structural Characterization of the Chaetomium thermophilum TREX-2 Complex and its Interaction with the mRNA Nuclear Export Factor Mex67:Mtr2.</title>
        <authorList>
            <person name="Dimitrova L."/>
            <person name="Valkov E."/>
            <person name="Aibara S."/>
            <person name="Flemming D."/>
            <person name="McLaughlin S.H."/>
            <person name="Hurt E."/>
            <person name="Stewart M."/>
        </authorList>
    </citation>
    <scope>X-RAY CRYSTALLOGRAPHY (1.80 ANGSTROMS) OF 12-187</scope>
</reference>
<evidence type="ECO:0000313" key="3">
    <source>
        <dbReference type="Proteomes" id="UP000008066"/>
    </source>
</evidence>
<dbReference type="EMBL" id="GL988047">
    <property type="protein sequence ID" value="EGS17231.1"/>
    <property type="molecule type" value="Genomic_DNA"/>
</dbReference>
<dbReference type="EvolutionaryTrace" id="G0SG92"/>
<dbReference type="SUPFAM" id="SSF54427">
    <property type="entry name" value="NTF2-like"/>
    <property type="match status" value="1"/>
</dbReference>
<dbReference type="PDBsum" id="4X2M"/>
<dbReference type="eggNOG" id="ENOG502ST13">
    <property type="taxonomic scope" value="Eukaryota"/>
</dbReference>
<dbReference type="OMA" id="VPNWDAM"/>
<sequence>MISSGSSHVVSAKSFVEWYYRQINENKPVASGYVNNNATYTKAGHPPADITINGRVVATPEEWDTMLKEQRAQHNTSSSSTLPIGRKPVRYDVDCFDVHVINADYRFAAPQRMIEQHAPTDGVRMMMALTVSGSVYFGASPRSTDDYVIKQHFNDVFILVPNWDVLEKPGARSGRKYLIASHKYRAY</sequence>
<dbReference type="DIP" id="DIP-61558N"/>
<dbReference type="AlphaFoldDB" id="G0SG92"/>
<dbReference type="PDB" id="4X2O">
    <property type="method" value="X-ray"/>
    <property type="resolution" value="1.85 A"/>
    <property type="chains" value="B=12-187"/>
</dbReference>
<feature type="domain" description="NTF2" evidence="1">
    <location>
        <begin position="11"/>
        <end position="186"/>
    </location>
</feature>
<reference evidence="2 3" key="1">
    <citation type="journal article" date="2011" name="Cell">
        <title>Insight into structure and assembly of the nuclear pore complex by utilizing the genome of a eukaryotic thermophile.</title>
        <authorList>
            <person name="Amlacher S."/>
            <person name="Sarges P."/>
            <person name="Flemming D."/>
            <person name="van Noort V."/>
            <person name="Kunze R."/>
            <person name="Devos D.P."/>
            <person name="Arumugam M."/>
            <person name="Bork P."/>
            <person name="Hurt E."/>
        </authorList>
    </citation>
    <scope>NUCLEOTIDE SEQUENCE [LARGE SCALE GENOMIC DNA]</scope>
    <source>
        <strain evidence="3">DSM 1495 / CBS 144.50 / IMI 039719</strain>
    </source>
</reference>
<protein>
    <recommendedName>
        <fullName evidence="1">NTF2 domain-containing protein</fullName>
    </recommendedName>
</protein>
<dbReference type="PDBsum" id="4WP5"/>
<dbReference type="Proteomes" id="UP000008066">
    <property type="component" value="Unassembled WGS sequence"/>
</dbReference>
<gene>
    <name evidence="2" type="ORF">CTHT_0065500</name>
</gene>
<dbReference type="PDB" id="4WP5">
    <property type="method" value="X-ray"/>
    <property type="resolution" value="2.90 A"/>
    <property type="chains" value="B=12-187"/>
</dbReference>
<keyword evidence="3" id="KW-1185">Reference proteome</keyword>
<organism evidence="2 3">
    <name type="scientific">Chaetomium thermophilum (strain DSM 1495 / CBS 144.50 / IMI 039719)</name>
    <name type="common">Thermochaetoides thermophila</name>
    <dbReference type="NCBI Taxonomy" id="759272"/>
    <lineage>
        <taxon>Eukaryota</taxon>
        <taxon>Fungi</taxon>
        <taxon>Dikarya</taxon>
        <taxon>Ascomycota</taxon>
        <taxon>Pezizomycotina</taxon>
        <taxon>Sordariomycetes</taxon>
        <taxon>Sordariomycetidae</taxon>
        <taxon>Sordariales</taxon>
        <taxon>Chaetomiaceae</taxon>
        <taxon>Thermochaetoides</taxon>
    </lineage>
</organism>
<feature type="disulfide bond" description="Interchain" evidence="6">
    <location>
        <position position="95"/>
    </location>
</feature>
<keyword evidence="4 5" id="KW-0002">3D-structure</keyword>
<dbReference type="STRING" id="759272.G0SG92"/>
<name>G0SG92_CHATD</name>
<dbReference type="OrthoDB" id="25408at2759"/>
<evidence type="ECO:0000259" key="1">
    <source>
        <dbReference type="PROSITE" id="PS50177"/>
    </source>
</evidence>
<dbReference type="PDBsum" id="4X2H"/>
<evidence type="ECO:0007829" key="7">
    <source>
        <dbReference type="PDB" id="4X2O"/>
    </source>
</evidence>
<dbReference type="KEGG" id="cthr:CTHT_0065500"/>
<evidence type="ECO:0007829" key="5">
    <source>
        <dbReference type="PDB" id="4X2H"/>
    </source>
</evidence>
<evidence type="ECO:0000313" key="2">
    <source>
        <dbReference type="EMBL" id="EGS17231.1"/>
    </source>
</evidence>
<reference evidence="4 6" key="2">
    <citation type="journal article" date="2015" name="Acta Crystallogr. F Struct. Biol. Commun.">
        <title>Structural characterization of the principal mRNA-export factor Mex67-Mtr2 from Chaetomium thermophilum.</title>
        <authorList>
            <person name="Aibara S."/>
            <person name="Valkov E."/>
            <person name="Lamers M.H."/>
            <person name="Dimitrova L."/>
            <person name="Hurt E."/>
            <person name="Stewart M."/>
        </authorList>
    </citation>
    <scope>X-RAY CRYSTALLOGRAPHY (2.00 ANGSTROMS) OF 12-187</scope>
    <scope>DISULFIDE BONDS</scope>
</reference>
<dbReference type="Gene3D" id="3.10.450.50">
    <property type="match status" value="1"/>
</dbReference>
<evidence type="ECO:0007829" key="4">
    <source>
        <dbReference type="PDB" id="4WP5"/>
    </source>
</evidence>
<dbReference type="PROSITE" id="PS50177">
    <property type="entry name" value="NTF2_DOMAIN"/>
    <property type="match status" value="1"/>
</dbReference>
<dbReference type="PDB" id="4X2M">
    <property type="method" value="X-ray"/>
    <property type="resolution" value="2.00 A"/>
    <property type="chains" value="A/B=12-187"/>
</dbReference>